<reference evidence="5" key="2">
    <citation type="submission" date="2023-05" db="EMBL/GenBank/DDBJ databases">
        <authorList>
            <consortium name="Lawrence Berkeley National Laboratory"/>
            <person name="Steindorff A."/>
            <person name="Hensen N."/>
            <person name="Bonometti L."/>
            <person name="Westerberg I."/>
            <person name="Brannstrom I.O."/>
            <person name="Guillou S."/>
            <person name="Cros-Aarteil S."/>
            <person name="Calhoun S."/>
            <person name="Haridas S."/>
            <person name="Kuo A."/>
            <person name="Mondo S."/>
            <person name="Pangilinan J."/>
            <person name="Riley R."/>
            <person name="Labutti K."/>
            <person name="Andreopoulos B."/>
            <person name="Lipzen A."/>
            <person name="Chen C."/>
            <person name="Yanf M."/>
            <person name="Daum C."/>
            <person name="Ng V."/>
            <person name="Clum A."/>
            <person name="Ohm R."/>
            <person name="Martin F."/>
            <person name="Silar P."/>
            <person name="Natvig D."/>
            <person name="Lalanne C."/>
            <person name="Gautier V."/>
            <person name="Ament-Velasquez S.L."/>
            <person name="Kruys A."/>
            <person name="Hutchinson M.I."/>
            <person name="Powell A.J."/>
            <person name="Barry K."/>
            <person name="Miller A.N."/>
            <person name="Grigoriev I.V."/>
            <person name="Debuchy R."/>
            <person name="Gladieux P."/>
            <person name="Thoren M.H."/>
            <person name="Johannesson H."/>
        </authorList>
    </citation>
    <scope>NUCLEOTIDE SEQUENCE</scope>
    <source>
        <strain evidence="5">CBS 315.58</strain>
    </source>
</reference>
<evidence type="ECO:0000313" key="6">
    <source>
        <dbReference type="Proteomes" id="UP001303160"/>
    </source>
</evidence>
<dbReference type="AlphaFoldDB" id="A0AAN6XJC3"/>
<keyword evidence="1" id="KW-0040">ANK repeat</keyword>
<accession>A0AAN6XJC3</accession>
<dbReference type="Proteomes" id="UP001303160">
    <property type="component" value="Unassembled WGS sequence"/>
</dbReference>
<feature type="repeat" description="ANK" evidence="1">
    <location>
        <begin position="717"/>
        <end position="749"/>
    </location>
</feature>
<feature type="compositionally biased region" description="Low complexity" evidence="2">
    <location>
        <begin position="872"/>
        <end position="881"/>
    </location>
</feature>
<feature type="region of interest" description="Disordered" evidence="2">
    <location>
        <begin position="639"/>
        <end position="663"/>
    </location>
</feature>
<proteinExistence type="predicted"/>
<protein>
    <recommendedName>
        <fullName evidence="7">Heterokaryon incompatibility domain-containing protein</fullName>
    </recommendedName>
</protein>
<evidence type="ECO:0000256" key="2">
    <source>
        <dbReference type="SAM" id="MobiDB-lite"/>
    </source>
</evidence>
<dbReference type="PROSITE" id="PS50088">
    <property type="entry name" value="ANK_REPEAT"/>
    <property type="match status" value="1"/>
</dbReference>
<comment type="caution">
    <text evidence="5">The sequence shown here is derived from an EMBL/GenBank/DDBJ whole genome shotgun (WGS) entry which is preliminary data.</text>
</comment>
<reference evidence="5" key="1">
    <citation type="journal article" date="2023" name="Mol. Phylogenet. Evol.">
        <title>Genome-scale phylogeny and comparative genomics of the fungal order Sordariales.</title>
        <authorList>
            <person name="Hensen N."/>
            <person name="Bonometti L."/>
            <person name="Westerberg I."/>
            <person name="Brannstrom I.O."/>
            <person name="Guillou S."/>
            <person name="Cros-Aarteil S."/>
            <person name="Calhoun S."/>
            <person name="Haridas S."/>
            <person name="Kuo A."/>
            <person name="Mondo S."/>
            <person name="Pangilinan J."/>
            <person name="Riley R."/>
            <person name="LaButti K."/>
            <person name="Andreopoulos B."/>
            <person name="Lipzen A."/>
            <person name="Chen C."/>
            <person name="Yan M."/>
            <person name="Daum C."/>
            <person name="Ng V."/>
            <person name="Clum A."/>
            <person name="Steindorff A."/>
            <person name="Ohm R.A."/>
            <person name="Martin F."/>
            <person name="Silar P."/>
            <person name="Natvig D.O."/>
            <person name="Lalanne C."/>
            <person name="Gautier V."/>
            <person name="Ament-Velasquez S.L."/>
            <person name="Kruys A."/>
            <person name="Hutchinson M.I."/>
            <person name="Powell A.J."/>
            <person name="Barry K."/>
            <person name="Miller A.N."/>
            <person name="Grigoriev I.V."/>
            <person name="Debuchy R."/>
            <person name="Gladieux P."/>
            <person name="Hiltunen Thoren M."/>
            <person name="Johannesson H."/>
        </authorList>
    </citation>
    <scope>NUCLEOTIDE SEQUENCE</scope>
    <source>
        <strain evidence="5">CBS 315.58</strain>
    </source>
</reference>
<feature type="domain" description="Heterokaryon incompatibility" evidence="3">
    <location>
        <begin position="22"/>
        <end position="106"/>
    </location>
</feature>
<dbReference type="SUPFAM" id="SSF48403">
    <property type="entry name" value="Ankyrin repeat"/>
    <property type="match status" value="1"/>
</dbReference>
<dbReference type="PANTHER" id="PTHR10622:SF10">
    <property type="entry name" value="HET DOMAIN-CONTAINING PROTEIN"/>
    <property type="match status" value="1"/>
</dbReference>
<evidence type="ECO:0000313" key="5">
    <source>
        <dbReference type="EMBL" id="KAK4201679.1"/>
    </source>
</evidence>
<sequence length="1034" mass="116950">MWLVNVHSKCLEKFSADPTVRYAILSHTWGNEDEELSFQDMQALDECDDTRRKKLDLCCEQACKDEIAYIWIDTCCIDKTNSVELHEAINSMFRWYQKAAVCYAYLPDVEGGRLNKFLDSRWFTRGWTLQELLAPQKMIFFGSQWTPLGTRSSMWETIAQATGIPHYILTGIASLQTCSVAQRMSWASRRTTTRPEDMAYCLLGIFDVMITPIYGEGLERAFWRLQEEIMRKTSDDSILAWSLGSLEDEDQQLELRAVLTPVAYTPIPGNVLAASPAAFKRCGDIVQRPSQNVKTRIRSLGMVGGTMPISISLAETSTMLPNSPGHILYGYLSCGPSSEPSFRAAIPLALCNITKPGSETKPVFFRPHGLDAVFLPDPSHVIPSKTILIRNDRHGEVAPLEDKSYWMYLPPKPYPWSAKIEEVYPADCFDEETAMIKTPREHELLNDEALFLVRFSYTLKSKTGRFILALRFMRGSVTGAATPMPYLYFDNPSPPTPFSEIVKLWSSLSLTGTDMITPVEVPSLVLRVSVSIDAIFGHPLWVVDLKAISRFSCEARTYPRGWPNLQEQISLQAKCCEGLKHMRTGAQWARKRQSSLQHLSRVDRELEGLNFEMAALKAQAENISYKLDRRINHRAALQKAIDMDSSKPETTSAGQTEEDGSRSIESLCFSTVDPATERLLSIPLEDLVKQRERDGVLAHIMQSFPIMRKDEQLPWVPGMTFLMYAAATGDPALVKQMFRYDSDLKAQDSEGRTAKDWATCVGADWEILLKGLASNDDSEEESTEHGSTHSLKPPNSMPWFLGLSPGSPELPDLSHAFDNKPDPFWNLPYPPDDGDPLEWLSGIIDSSSLSSRAIIVKESKITAPTSRDIQLSSSRGRSSQPRPSPYPQLGDDPHDFASKVLATSPNMVAQNIRSRYLVAHPHSRRCERSCSCRRDRRSPDRRAARSPEPPVWRQPDSRRGPLRSQKSTSSMRLSRFADGRPPVETRGRSNKRYKETKRLEPWLQSDRRMKKRDLKRSKSWSSRLNRLIDTVMTL</sequence>
<name>A0AAN6XJC3_9PEZI</name>
<gene>
    <name evidence="5" type="ORF">QBC40DRAFT_197740</name>
</gene>
<keyword evidence="6" id="KW-1185">Reference proteome</keyword>
<organism evidence="5 6">
    <name type="scientific">Triangularia verruculosa</name>
    <dbReference type="NCBI Taxonomy" id="2587418"/>
    <lineage>
        <taxon>Eukaryota</taxon>
        <taxon>Fungi</taxon>
        <taxon>Dikarya</taxon>
        <taxon>Ascomycota</taxon>
        <taxon>Pezizomycotina</taxon>
        <taxon>Sordariomycetes</taxon>
        <taxon>Sordariomycetidae</taxon>
        <taxon>Sordariales</taxon>
        <taxon>Podosporaceae</taxon>
        <taxon>Triangularia</taxon>
    </lineage>
</organism>
<feature type="region of interest" description="Disordered" evidence="2">
    <location>
        <begin position="927"/>
        <end position="1014"/>
    </location>
</feature>
<evidence type="ECO:0008006" key="7">
    <source>
        <dbReference type="Google" id="ProtNLM"/>
    </source>
</evidence>
<dbReference type="Pfam" id="PF06985">
    <property type="entry name" value="HET"/>
    <property type="match status" value="1"/>
</dbReference>
<dbReference type="Pfam" id="PF26640">
    <property type="entry name" value="DUF8212"/>
    <property type="match status" value="1"/>
</dbReference>
<evidence type="ECO:0000259" key="3">
    <source>
        <dbReference type="Pfam" id="PF06985"/>
    </source>
</evidence>
<feature type="region of interest" description="Disordered" evidence="2">
    <location>
        <begin position="864"/>
        <end position="898"/>
    </location>
</feature>
<feature type="domain" description="DUF8212" evidence="4">
    <location>
        <begin position="220"/>
        <end position="298"/>
    </location>
</feature>
<dbReference type="Gene3D" id="1.25.40.20">
    <property type="entry name" value="Ankyrin repeat-containing domain"/>
    <property type="match status" value="1"/>
</dbReference>
<dbReference type="InterPro" id="IPR058525">
    <property type="entry name" value="DUF8212"/>
</dbReference>
<evidence type="ECO:0000259" key="4">
    <source>
        <dbReference type="Pfam" id="PF26640"/>
    </source>
</evidence>
<feature type="region of interest" description="Disordered" evidence="2">
    <location>
        <begin position="775"/>
        <end position="798"/>
    </location>
</feature>
<dbReference type="EMBL" id="MU863904">
    <property type="protein sequence ID" value="KAK4201679.1"/>
    <property type="molecule type" value="Genomic_DNA"/>
</dbReference>
<dbReference type="PANTHER" id="PTHR10622">
    <property type="entry name" value="HET DOMAIN-CONTAINING PROTEIN"/>
    <property type="match status" value="1"/>
</dbReference>
<dbReference type="InterPro" id="IPR002110">
    <property type="entry name" value="Ankyrin_rpt"/>
</dbReference>
<feature type="compositionally biased region" description="Basic and acidic residues" evidence="2">
    <location>
        <begin position="927"/>
        <end position="945"/>
    </location>
</feature>
<dbReference type="InterPro" id="IPR010730">
    <property type="entry name" value="HET"/>
</dbReference>
<evidence type="ECO:0000256" key="1">
    <source>
        <dbReference type="PROSITE-ProRule" id="PRU00023"/>
    </source>
</evidence>
<feature type="compositionally biased region" description="Basic and acidic residues" evidence="2">
    <location>
        <begin position="975"/>
        <end position="1000"/>
    </location>
</feature>
<dbReference type="InterPro" id="IPR036770">
    <property type="entry name" value="Ankyrin_rpt-contain_sf"/>
</dbReference>